<protein>
    <submittedName>
        <fullName evidence="1">Uncharacterized protein</fullName>
    </submittedName>
</protein>
<dbReference type="EMBL" id="ML210071">
    <property type="protein sequence ID" value="TFK57785.1"/>
    <property type="molecule type" value="Genomic_DNA"/>
</dbReference>
<accession>A0ACD2ZX97</accession>
<evidence type="ECO:0000313" key="1">
    <source>
        <dbReference type="EMBL" id="TFK57785.1"/>
    </source>
</evidence>
<feature type="non-terminal residue" evidence="1">
    <location>
        <position position="163"/>
    </location>
</feature>
<dbReference type="Proteomes" id="UP000308600">
    <property type="component" value="Unassembled WGS sequence"/>
</dbReference>
<proteinExistence type="predicted"/>
<gene>
    <name evidence="1" type="ORF">BDN72DRAFT_866490</name>
</gene>
<sequence length="163" mass="18637">MSVLRRSPFPGVPLSSFPITAIPSNSSNCTALCKLSFDILFEIVKLLPNCPNCLWSLCDHFEEVCNSMPLLWSNHELLLNDPRDCSLALEWLRKGKPGEYIISISIPPIKDQIKEQENRIRFHHFLHQIDTKTKVMSLRSYALHLQGLTKTLHLSNLVELTLD</sequence>
<reference evidence="1 2" key="1">
    <citation type="journal article" date="2019" name="Nat. Ecol. Evol.">
        <title>Megaphylogeny resolves global patterns of mushroom evolution.</title>
        <authorList>
            <person name="Varga T."/>
            <person name="Krizsan K."/>
            <person name="Foldi C."/>
            <person name="Dima B."/>
            <person name="Sanchez-Garcia M."/>
            <person name="Sanchez-Ramirez S."/>
            <person name="Szollosi G.J."/>
            <person name="Szarkandi J.G."/>
            <person name="Papp V."/>
            <person name="Albert L."/>
            <person name="Andreopoulos W."/>
            <person name="Angelini C."/>
            <person name="Antonin V."/>
            <person name="Barry K.W."/>
            <person name="Bougher N.L."/>
            <person name="Buchanan P."/>
            <person name="Buyck B."/>
            <person name="Bense V."/>
            <person name="Catcheside P."/>
            <person name="Chovatia M."/>
            <person name="Cooper J."/>
            <person name="Damon W."/>
            <person name="Desjardin D."/>
            <person name="Finy P."/>
            <person name="Geml J."/>
            <person name="Haridas S."/>
            <person name="Hughes K."/>
            <person name="Justo A."/>
            <person name="Karasinski D."/>
            <person name="Kautmanova I."/>
            <person name="Kiss B."/>
            <person name="Kocsube S."/>
            <person name="Kotiranta H."/>
            <person name="LaButti K.M."/>
            <person name="Lechner B.E."/>
            <person name="Liimatainen K."/>
            <person name="Lipzen A."/>
            <person name="Lukacs Z."/>
            <person name="Mihaltcheva S."/>
            <person name="Morgado L.N."/>
            <person name="Niskanen T."/>
            <person name="Noordeloos M.E."/>
            <person name="Ohm R.A."/>
            <person name="Ortiz-Santana B."/>
            <person name="Ovrebo C."/>
            <person name="Racz N."/>
            <person name="Riley R."/>
            <person name="Savchenko A."/>
            <person name="Shiryaev A."/>
            <person name="Soop K."/>
            <person name="Spirin V."/>
            <person name="Szebenyi C."/>
            <person name="Tomsovsky M."/>
            <person name="Tulloss R.E."/>
            <person name="Uehling J."/>
            <person name="Grigoriev I.V."/>
            <person name="Vagvolgyi C."/>
            <person name="Papp T."/>
            <person name="Martin F.M."/>
            <person name="Miettinen O."/>
            <person name="Hibbett D.S."/>
            <person name="Nagy L.G."/>
        </authorList>
    </citation>
    <scope>NUCLEOTIDE SEQUENCE [LARGE SCALE GENOMIC DNA]</scope>
    <source>
        <strain evidence="1 2">NL-1719</strain>
    </source>
</reference>
<evidence type="ECO:0000313" key="2">
    <source>
        <dbReference type="Proteomes" id="UP000308600"/>
    </source>
</evidence>
<name>A0ACD2ZX97_9AGAR</name>
<organism evidence="1 2">
    <name type="scientific">Pluteus cervinus</name>
    <dbReference type="NCBI Taxonomy" id="181527"/>
    <lineage>
        <taxon>Eukaryota</taxon>
        <taxon>Fungi</taxon>
        <taxon>Dikarya</taxon>
        <taxon>Basidiomycota</taxon>
        <taxon>Agaricomycotina</taxon>
        <taxon>Agaricomycetes</taxon>
        <taxon>Agaricomycetidae</taxon>
        <taxon>Agaricales</taxon>
        <taxon>Pluteineae</taxon>
        <taxon>Pluteaceae</taxon>
        <taxon>Pluteus</taxon>
    </lineage>
</organism>
<keyword evidence="2" id="KW-1185">Reference proteome</keyword>